<dbReference type="RefSeq" id="WP_161764740.1">
    <property type="nucleotide sequence ID" value="NZ_JAAATW010000001.1"/>
</dbReference>
<gene>
    <name evidence="1" type="ORF">GU920_00065</name>
</gene>
<reference evidence="2" key="1">
    <citation type="submission" date="2020-01" db="EMBL/GenBank/DDBJ databases">
        <title>Sphingomonas sp. strain CSW-10.</title>
        <authorList>
            <person name="Chen W.-M."/>
        </authorList>
    </citation>
    <scope>NUCLEOTIDE SEQUENCE [LARGE SCALE GENOMIC DNA]</scope>
    <source>
        <strain evidence="2">CCP-1</strain>
    </source>
</reference>
<evidence type="ECO:0000313" key="2">
    <source>
        <dbReference type="Proteomes" id="UP001517376"/>
    </source>
</evidence>
<organism evidence="1 2">
    <name type="scientific">Paragemmobacter ruber</name>
    <dbReference type="NCBI Taxonomy" id="1985673"/>
    <lineage>
        <taxon>Bacteria</taxon>
        <taxon>Pseudomonadati</taxon>
        <taxon>Pseudomonadota</taxon>
        <taxon>Alphaproteobacteria</taxon>
        <taxon>Rhodobacterales</taxon>
        <taxon>Paracoccaceae</taxon>
        <taxon>Paragemmobacter</taxon>
    </lineage>
</organism>
<comment type="caution">
    <text evidence="1">The sequence shown here is derived from an EMBL/GenBank/DDBJ whole genome shotgun (WGS) entry which is preliminary data.</text>
</comment>
<sequence length="541" mass="56762">MTRITGQILMPDNTVPPNARVEWLLVAPGREDGRIVAPGPDIFSLDSTGQMDGLLWASALNEQDGVVLPLAYRVTLTWWNPEHGRRETAALGSAVIWASPQPLTPMQVINGGQYVPLQGDALATMLAYLAQATVQANLAQSFATQATDASIIAMASAANAQAIGFAAREFAGLFSGNLDTLTCIGLPAKERVYTLATGFTNGPPLVGPPDLVEVIPTAAYKNLAMGSADVGNSTPWPTPVVQNGLTATKVATGVDGDGLPYADYRLQGTATGVHDGIYNVMQSQQATAEGAQFAAGFIARRIAGSLSAGRGLRVALNQRTGGSSTGTNLGPIIAGSSDELSSVSMTIGSGRDAVRTFIRFQCDAGDVIDVTFRIKALQMEAGLNRTGYEPVRTVTDVFPGSPIRSVMQRVVAAPVIIGDLVIPQRGAARQLSAGGWLPWVYAAEMFWRYLSAPQAITSASLLTLLHGLPRAPSEVKLVARCITAQSPYAVGDEVDIVAGAAVSWNQTAIMVRTGASVTALNNSGGSLTLNAANWQYIVRAR</sequence>
<keyword evidence="2" id="KW-1185">Reference proteome</keyword>
<dbReference type="EMBL" id="JAAATW010000001">
    <property type="protein sequence ID" value="NBE05922.1"/>
    <property type="molecule type" value="Genomic_DNA"/>
</dbReference>
<name>A0ABW9Y0K3_9RHOB</name>
<proteinExistence type="predicted"/>
<evidence type="ECO:0000313" key="1">
    <source>
        <dbReference type="EMBL" id="NBE05922.1"/>
    </source>
</evidence>
<dbReference type="Proteomes" id="UP001517376">
    <property type="component" value="Unassembled WGS sequence"/>
</dbReference>
<protein>
    <recommendedName>
        <fullName evidence="3">Minor tail protein</fullName>
    </recommendedName>
</protein>
<accession>A0ABW9Y0K3</accession>
<evidence type="ECO:0008006" key="3">
    <source>
        <dbReference type="Google" id="ProtNLM"/>
    </source>
</evidence>